<accession>L9Z151</accession>
<comment type="caution">
    <text evidence="2">The sequence shown here is derived from an EMBL/GenBank/DDBJ whole genome shotgun (WGS) entry which is preliminary data.</text>
</comment>
<dbReference type="AlphaFoldDB" id="L9Z151"/>
<dbReference type="EMBL" id="AOIJ01000047">
    <property type="protein sequence ID" value="ELY80240.1"/>
    <property type="molecule type" value="Genomic_DNA"/>
</dbReference>
<keyword evidence="1" id="KW-0472">Membrane</keyword>
<dbReference type="Proteomes" id="UP000011592">
    <property type="component" value="Unassembled WGS sequence"/>
</dbReference>
<feature type="transmembrane region" description="Helical" evidence="1">
    <location>
        <begin position="168"/>
        <end position="186"/>
    </location>
</feature>
<evidence type="ECO:0000313" key="2">
    <source>
        <dbReference type="EMBL" id="ELY80240.1"/>
    </source>
</evidence>
<feature type="transmembrane region" description="Helical" evidence="1">
    <location>
        <begin position="47"/>
        <end position="66"/>
    </location>
</feature>
<evidence type="ECO:0000256" key="1">
    <source>
        <dbReference type="SAM" id="Phobius"/>
    </source>
</evidence>
<gene>
    <name evidence="2" type="ORF">C486_08960</name>
</gene>
<sequence length="220" mass="24415">MILFYGGLAMFATPERRIEEREERWTSGRVIPPVYSENLRDVAAKTIVGLLIAVATGGSITVWGIGRGAVADSDESVIDFFAQFTVFEVPSVLAIGLFIVGTHLVTLSRYYYGTGRYRELTASMALDVQENYYALYLYFALGFVFYAVAMFFIIGLGLPASMPDSTVLTAWKVVVAGTFLALKLAFEWSRYRGERRPDIHDDDSFTANFSPTPPPEGNTI</sequence>
<feature type="transmembrane region" description="Helical" evidence="1">
    <location>
        <begin position="133"/>
        <end position="156"/>
    </location>
</feature>
<dbReference type="PATRIC" id="fig|1230459.4.peg.1790"/>
<keyword evidence="1" id="KW-0812">Transmembrane</keyword>
<proteinExistence type="predicted"/>
<organism evidence="2 3">
    <name type="scientific">Natrinema gari JCM 14663</name>
    <dbReference type="NCBI Taxonomy" id="1230459"/>
    <lineage>
        <taxon>Archaea</taxon>
        <taxon>Methanobacteriati</taxon>
        <taxon>Methanobacteriota</taxon>
        <taxon>Stenosarchaea group</taxon>
        <taxon>Halobacteria</taxon>
        <taxon>Halobacteriales</taxon>
        <taxon>Natrialbaceae</taxon>
        <taxon>Natrinema</taxon>
    </lineage>
</organism>
<reference evidence="2 3" key="1">
    <citation type="journal article" date="2014" name="PLoS Genet.">
        <title>Phylogenetically driven sequencing of extremely halophilic archaea reveals strategies for static and dynamic osmo-response.</title>
        <authorList>
            <person name="Becker E.A."/>
            <person name="Seitzer P.M."/>
            <person name="Tritt A."/>
            <person name="Larsen D."/>
            <person name="Krusor M."/>
            <person name="Yao A.I."/>
            <person name="Wu D."/>
            <person name="Madern D."/>
            <person name="Eisen J.A."/>
            <person name="Darling A.E."/>
            <person name="Facciotti M.T."/>
        </authorList>
    </citation>
    <scope>NUCLEOTIDE SEQUENCE [LARGE SCALE GENOMIC DNA]</scope>
    <source>
        <strain evidence="2 3">JCM 14663</strain>
    </source>
</reference>
<keyword evidence="3" id="KW-1185">Reference proteome</keyword>
<keyword evidence="1" id="KW-1133">Transmembrane helix</keyword>
<protein>
    <submittedName>
        <fullName evidence="2">Uncharacterized protein</fullName>
    </submittedName>
</protein>
<name>L9Z151_9EURY</name>
<feature type="transmembrane region" description="Helical" evidence="1">
    <location>
        <begin position="92"/>
        <end position="112"/>
    </location>
</feature>
<evidence type="ECO:0000313" key="3">
    <source>
        <dbReference type="Proteomes" id="UP000011592"/>
    </source>
</evidence>